<dbReference type="Proteomes" id="UP001499910">
    <property type="component" value="Unassembled WGS sequence"/>
</dbReference>
<keyword evidence="3" id="KW-1185">Reference proteome</keyword>
<reference evidence="3" key="1">
    <citation type="journal article" date="2019" name="Int. J. Syst. Evol. Microbiol.">
        <title>The Global Catalogue of Microorganisms (GCM) 10K type strain sequencing project: providing services to taxonomists for standard genome sequencing and annotation.</title>
        <authorList>
            <consortium name="The Broad Institute Genomics Platform"/>
            <consortium name="The Broad Institute Genome Sequencing Center for Infectious Disease"/>
            <person name="Wu L."/>
            <person name="Ma J."/>
        </authorList>
    </citation>
    <scope>NUCLEOTIDE SEQUENCE [LARGE SCALE GENOMIC DNA]</scope>
    <source>
        <strain evidence="3">JCM 18015</strain>
    </source>
</reference>
<evidence type="ECO:0000313" key="2">
    <source>
        <dbReference type="EMBL" id="GAA5079655.1"/>
    </source>
</evidence>
<organism evidence="2 3">
    <name type="scientific">[Roseibacterium] beibuensis</name>
    <dbReference type="NCBI Taxonomy" id="1193142"/>
    <lineage>
        <taxon>Bacteria</taxon>
        <taxon>Pseudomonadati</taxon>
        <taxon>Pseudomonadota</taxon>
        <taxon>Alphaproteobacteria</taxon>
        <taxon>Rhodobacterales</taxon>
        <taxon>Roseobacteraceae</taxon>
        <taxon>Roseicyclus</taxon>
    </lineage>
</organism>
<dbReference type="EMBL" id="BAABHW010000005">
    <property type="protein sequence ID" value="GAA5079655.1"/>
    <property type="molecule type" value="Genomic_DNA"/>
</dbReference>
<accession>A0ABP9LN71</accession>
<evidence type="ECO:0000313" key="3">
    <source>
        <dbReference type="Proteomes" id="UP001499910"/>
    </source>
</evidence>
<gene>
    <name evidence="2" type="ORF">GCM10023209_32230</name>
</gene>
<protein>
    <submittedName>
        <fullName evidence="2">Uncharacterized protein</fullName>
    </submittedName>
</protein>
<proteinExistence type="predicted"/>
<feature type="region of interest" description="Disordered" evidence="1">
    <location>
        <begin position="296"/>
        <end position="322"/>
    </location>
</feature>
<name>A0ABP9LN71_9RHOB</name>
<evidence type="ECO:0000256" key="1">
    <source>
        <dbReference type="SAM" id="MobiDB-lite"/>
    </source>
</evidence>
<sequence>MAAAQGIAPPDAETIAERMATLGSDVPGSIWAMQPFMNSEELVAEDGTTYRLSSMNPYVNAWFVLEVAPQGGSSRYYHLENADRDDWQISLVEDDGAPAIRVLGTGDEDGEEILCAPWEDNGLQEARDTGLPFAPLCEWSIFLRNPVTGNRTTREAVAEFLRDNVLFGDSIVNLIKGTFFEDAFMVSSEGLEIEEEVDGVALLGEALLDRAPVMRPYMGFDLLGAEDGMQAGSWYEVDGADGIYASVMQPGMIASEVFQVPGANRLDGVESRADVYLVAFDMGEFTLGYEPGTDHPRLGWSSRPSHRHYQGRGPDGFDSPDPLVRTGTLNPTYAESVAAIFTGGFKRDHGAWRFGDYATFNYGHHYGFMVDGVILSRLWENLATMYMTHDGEVVMRTWTEEDNSAEFLSTLQFARQNGVAIIEDGVPGARVTSWGGGNWSGSANADLRTLRAGACTRTVEGRQFLIYAYFSTATPSGMARTFQAYQCDYAMLLDMNSQEHTYMALYQREEEELEAQHLVTGMAEVDVRGSDGGRIPRFVSAPDNRDFFYLIRRE</sequence>
<comment type="caution">
    <text evidence="2">The sequence shown here is derived from an EMBL/GenBank/DDBJ whole genome shotgun (WGS) entry which is preliminary data.</text>
</comment>